<dbReference type="EMBL" id="FQUO01000011">
    <property type="protein sequence ID" value="SHF72901.1"/>
    <property type="molecule type" value="Genomic_DNA"/>
</dbReference>
<evidence type="ECO:0000256" key="2">
    <source>
        <dbReference type="SAM" id="SignalP"/>
    </source>
</evidence>
<dbReference type="Proteomes" id="UP000184368">
    <property type="component" value="Unassembled WGS sequence"/>
</dbReference>
<dbReference type="InterPro" id="IPR019554">
    <property type="entry name" value="Soluble_ligand-bd"/>
</dbReference>
<feature type="signal peptide" evidence="2">
    <location>
        <begin position="1"/>
        <end position="21"/>
    </location>
</feature>
<dbReference type="PANTHER" id="PTHR33619">
    <property type="entry name" value="POLYSACCHARIDE EXPORT PROTEIN GFCE-RELATED"/>
    <property type="match status" value="1"/>
</dbReference>
<organism evidence="5 6">
    <name type="scientific">Cnuella takakiae</name>
    <dbReference type="NCBI Taxonomy" id="1302690"/>
    <lineage>
        <taxon>Bacteria</taxon>
        <taxon>Pseudomonadati</taxon>
        <taxon>Bacteroidota</taxon>
        <taxon>Chitinophagia</taxon>
        <taxon>Chitinophagales</taxon>
        <taxon>Chitinophagaceae</taxon>
        <taxon>Cnuella</taxon>
    </lineage>
</organism>
<feature type="domain" description="Polysaccharide export protein N-terminal" evidence="3">
    <location>
        <begin position="42"/>
        <end position="138"/>
    </location>
</feature>
<keyword evidence="6" id="KW-1185">Reference proteome</keyword>
<protein>
    <submittedName>
        <fullName evidence="5">Polysaccharide export outer membrane protein</fullName>
    </submittedName>
</protein>
<dbReference type="PROSITE" id="PS51257">
    <property type="entry name" value="PROKAR_LIPOPROTEIN"/>
    <property type="match status" value="1"/>
</dbReference>
<dbReference type="Gene3D" id="3.30.1950.10">
    <property type="entry name" value="wza like domain"/>
    <property type="match status" value="1"/>
</dbReference>
<dbReference type="InterPro" id="IPR003715">
    <property type="entry name" value="Poly_export_N"/>
</dbReference>
<accession>A0A1M5E1F9</accession>
<dbReference type="InterPro" id="IPR049712">
    <property type="entry name" value="Poly_export"/>
</dbReference>
<dbReference type="GO" id="GO:0015159">
    <property type="term" value="F:polysaccharide transmembrane transporter activity"/>
    <property type="evidence" value="ECO:0007669"/>
    <property type="project" value="InterPro"/>
</dbReference>
<proteinExistence type="predicted"/>
<sequence length="258" mass="28313">MRKFYSICLLILPLLFSCVNAKKAVYFNGLTDADLMEQEANLDPVISKNDILSISVSSLNPEASIIFNLPNMPGAITTGTSNMLGQAAGYLVDQDGYIQFPVLGQIKAAGITKKEFTRQLVQQLTDRKLLSDPVITVRQLNFHVTVLGEVGRPASITVPNEKINIMEALGLAGDLTIYAKRDNILLIREEAGKKIIRRINLNKSDVLTAPYYQLKSNDIIYAEPNNAKVSSTSQGRQILPLILSGLSVAVIVLDRLIN</sequence>
<evidence type="ECO:0000259" key="4">
    <source>
        <dbReference type="Pfam" id="PF10531"/>
    </source>
</evidence>
<evidence type="ECO:0000313" key="6">
    <source>
        <dbReference type="Proteomes" id="UP000184368"/>
    </source>
</evidence>
<evidence type="ECO:0000259" key="3">
    <source>
        <dbReference type="Pfam" id="PF02563"/>
    </source>
</evidence>
<dbReference type="AlphaFoldDB" id="A0A1M5E1F9"/>
<name>A0A1M5E1F9_9BACT</name>
<dbReference type="Pfam" id="PF10531">
    <property type="entry name" value="SLBB"/>
    <property type="match status" value="1"/>
</dbReference>
<dbReference type="Gene3D" id="3.10.560.10">
    <property type="entry name" value="Outer membrane lipoprotein wza domain like"/>
    <property type="match status" value="1"/>
</dbReference>
<evidence type="ECO:0000256" key="1">
    <source>
        <dbReference type="ARBA" id="ARBA00022729"/>
    </source>
</evidence>
<feature type="domain" description="Soluble ligand binding" evidence="4">
    <location>
        <begin position="144"/>
        <end position="195"/>
    </location>
</feature>
<dbReference type="Pfam" id="PF02563">
    <property type="entry name" value="Poly_export"/>
    <property type="match status" value="1"/>
</dbReference>
<dbReference type="OrthoDB" id="662756at2"/>
<evidence type="ECO:0000313" key="5">
    <source>
        <dbReference type="EMBL" id="SHF72901.1"/>
    </source>
</evidence>
<gene>
    <name evidence="5" type="ORF">SAMN05444008_111162</name>
</gene>
<feature type="chain" id="PRO_5012635277" evidence="2">
    <location>
        <begin position="22"/>
        <end position="258"/>
    </location>
</feature>
<dbReference type="PANTHER" id="PTHR33619:SF3">
    <property type="entry name" value="POLYSACCHARIDE EXPORT PROTEIN GFCE-RELATED"/>
    <property type="match status" value="1"/>
</dbReference>
<dbReference type="STRING" id="1302690.BUE76_19420"/>
<reference evidence="5 6" key="1">
    <citation type="submission" date="2016-11" db="EMBL/GenBank/DDBJ databases">
        <authorList>
            <person name="Jaros S."/>
            <person name="Januszkiewicz K."/>
            <person name="Wedrychowicz H."/>
        </authorList>
    </citation>
    <scope>NUCLEOTIDE SEQUENCE [LARGE SCALE GENOMIC DNA]</scope>
    <source>
        <strain evidence="5 6">DSM 26897</strain>
    </source>
</reference>
<keyword evidence="1 2" id="KW-0732">Signal</keyword>